<evidence type="ECO:0000313" key="2">
    <source>
        <dbReference type="EMBL" id="CAA7401469.1"/>
    </source>
</evidence>
<gene>
    <name evidence="1" type="ORF">SI7747_09011267</name>
    <name evidence="2" type="ORF">SI8410_09012147</name>
</gene>
<reference evidence="1" key="1">
    <citation type="submission" date="2019-12" db="EMBL/GenBank/DDBJ databases">
        <authorList>
            <person name="Scholz U."/>
            <person name="Mascher M."/>
            <person name="Fiebig A."/>
        </authorList>
    </citation>
    <scope>NUCLEOTIDE SEQUENCE</scope>
</reference>
<accession>A0A7I8J3Q0</accession>
<dbReference type="EMBL" id="LR746272">
    <property type="protein sequence ID" value="CAA7401469.1"/>
    <property type="molecule type" value="Genomic_DNA"/>
</dbReference>
<sequence length="244" mass="26649">MGVDTSPNPNEVLDGVHGMRLLPHSPFKAESIHQHAGYNSSSNGTCQSLVIQRIWEQRPPCLKPICCNHQGDRNRTETIVNVITSLPFIALGLQTPRKNLNCQLYANSLIGVGIASSLYHASRGELKRFLRWADYAMISAASICLSRALNNENPRSLMMASALCLPIQPFVVSAVHTGLMEVTFARRALEKPELRTAHSLHAVSSLLAGALFIADDCFPQTPYIHAAWHLAAAVGTATCNKLLE</sequence>
<dbReference type="OrthoDB" id="534610at2759"/>
<dbReference type="Proteomes" id="UP000663760">
    <property type="component" value="Chromosome 9"/>
</dbReference>
<proteinExistence type="predicted"/>
<dbReference type="PANTHER" id="PTHR35100">
    <property type="entry name" value="FOLD PROTEIN"/>
    <property type="match status" value="1"/>
</dbReference>
<evidence type="ECO:0000313" key="1">
    <source>
        <dbReference type="EMBL" id="CAA2625508.1"/>
    </source>
</evidence>
<dbReference type="PANTHER" id="PTHR35100:SF1">
    <property type="entry name" value="F15H11.13 PROTEIN"/>
    <property type="match status" value="1"/>
</dbReference>
<organism evidence="1">
    <name type="scientific">Spirodela intermedia</name>
    <name type="common">Intermediate duckweed</name>
    <dbReference type="NCBI Taxonomy" id="51605"/>
    <lineage>
        <taxon>Eukaryota</taxon>
        <taxon>Viridiplantae</taxon>
        <taxon>Streptophyta</taxon>
        <taxon>Embryophyta</taxon>
        <taxon>Tracheophyta</taxon>
        <taxon>Spermatophyta</taxon>
        <taxon>Magnoliopsida</taxon>
        <taxon>Liliopsida</taxon>
        <taxon>Araceae</taxon>
        <taxon>Lemnoideae</taxon>
        <taxon>Spirodela</taxon>
    </lineage>
</organism>
<evidence type="ECO:0000313" key="3">
    <source>
        <dbReference type="Proteomes" id="UP000663760"/>
    </source>
</evidence>
<dbReference type="AlphaFoldDB" id="A0A7I8J3Q0"/>
<dbReference type="EMBL" id="LR743596">
    <property type="protein sequence ID" value="CAA2625508.1"/>
    <property type="molecule type" value="Genomic_DNA"/>
</dbReference>
<name>A0A7I8J3Q0_SPIIN</name>
<protein>
    <submittedName>
        <fullName evidence="1">Uncharacterized protein</fullName>
    </submittedName>
</protein>
<keyword evidence="3" id="KW-1185">Reference proteome</keyword>